<evidence type="ECO:0000259" key="3">
    <source>
        <dbReference type="SMART" id="SM00829"/>
    </source>
</evidence>
<dbReference type="PANTHER" id="PTHR48106:SF13">
    <property type="entry name" value="QUINONE OXIDOREDUCTASE-RELATED"/>
    <property type="match status" value="1"/>
</dbReference>
<feature type="domain" description="Enoyl reductase (ER)" evidence="3">
    <location>
        <begin position="11"/>
        <end position="320"/>
    </location>
</feature>
<dbReference type="Proteomes" id="UP000249590">
    <property type="component" value="Unassembled WGS sequence"/>
</dbReference>
<evidence type="ECO:0000313" key="4">
    <source>
        <dbReference type="EMBL" id="RAH99167.1"/>
    </source>
</evidence>
<dbReference type="GO" id="GO:0070402">
    <property type="term" value="F:NADPH binding"/>
    <property type="evidence" value="ECO:0007669"/>
    <property type="project" value="TreeGrafter"/>
</dbReference>
<keyword evidence="2" id="KW-0560">Oxidoreductase</keyword>
<dbReference type="EMBL" id="QHHQ01000005">
    <property type="protein sequence ID" value="RAH99167.1"/>
    <property type="molecule type" value="Genomic_DNA"/>
</dbReference>
<dbReference type="InterPro" id="IPR047618">
    <property type="entry name" value="QOR-like"/>
</dbReference>
<dbReference type="OrthoDB" id="9805883at2"/>
<dbReference type="PANTHER" id="PTHR48106">
    <property type="entry name" value="QUINONE OXIDOREDUCTASE PIG3-RELATED"/>
    <property type="match status" value="1"/>
</dbReference>
<dbReference type="GO" id="GO:0005829">
    <property type="term" value="C:cytosol"/>
    <property type="evidence" value="ECO:0007669"/>
    <property type="project" value="TreeGrafter"/>
</dbReference>
<evidence type="ECO:0000313" key="5">
    <source>
        <dbReference type="Proteomes" id="UP000249590"/>
    </source>
</evidence>
<reference evidence="4 5" key="1">
    <citation type="submission" date="2018-05" db="EMBL/GenBank/DDBJ databases">
        <title>Acuticoccus sediminis sp. nov., isolated from deep-sea sediment of Indian Ocean.</title>
        <authorList>
            <person name="Liu X."/>
            <person name="Lai Q."/>
            <person name="Du Y."/>
            <person name="Sun F."/>
            <person name="Zhang X."/>
            <person name="Wang S."/>
            <person name="Shao Z."/>
        </authorList>
    </citation>
    <scope>NUCLEOTIDE SEQUENCE [LARGE SCALE GENOMIC DNA]</scope>
    <source>
        <strain evidence="4 5">PTG4-2</strain>
    </source>
</reference>
<dbReference type="CDD" id="cd05286">
    <property type="entry name" value="QOR2"/>
    <property type="match status" value="1"/>
</dbReference>
<dbReference type="InterPro" id="IPR036291">
    <property type="entry name" value="NAD(P)-bd_dom_sf"/>
</dbReference>
<dbReference type="Pfam" id="PF13602">
    <property type="entry name" value="ADH_zinc_N_2"/>
    <property type="match status" value="1"/>
</dbReference>
<dbReference type="AlphaFoldDB" id="A0A8B2NMQ6"/>
<gene>
    <name evidence="4" type="ORF">DLJ53_21705</name>
</gene>
<dbReference type="InterPro" id="IPR020843">
    <property type="entry name" value="ER"/>
</dbReference>
<keyword evidence="1" id="KW-0521">NADP</keyword>
<comment type="caution">
    <text evidence="4">The sequence shown here is derived from an EMBL/GenBank/DDBJ whole genome shotgun (WGS) entry which is preliminary data.</text>
</comment>
<dbReference type="InterPro" id="IPR011032">
    <property type="entry name" value="GroES-like_sf"/>
</dbReference>
<organism evidence="4 5">
    <name type="scientific">Acuticoccus sediminis</name>
    <dbReference type="NCBI Taxonomy" id="2184697"/>
    <lineage>
        <taxon>Bacteria</taxon>
        <taxon>Pseudomonadati</taxon>
        <taxon>Pseudomonadota</taxon>
        <taxon>Alphaproteobacteria</taxon>
        <taxon>Hyphomicrobiales</taxon>
        <taxon>Amorphaceae</taxon>
        <taxon>Acuticoccus</taxon>
    </lineage>
</organism>
<dbReference type="Pfam" id="PF08240">
    <property type="entry name" value="ADH_N"/>
    <property type="match status" value="1"/>
</dbReference>
<evidence type="ECO:0000256" key="2">
    <source>
        <dbReference type="ARBA" id="ARBA00023002"/>
    </source>
</evidence>
<dbReference type="Gene3D" id="3.40.50.720">
    <property type="entry name" value="NAD(P)-binding Rossmann-like Domain"/>
    <property type="match status" value="1"/>
</dbReference>
<name>A0A8B2NMQ6_9HYPH</name>
<dbReference type="SUPFAM" id="SSF51735">
    <property type="entry name" value="NAD(P)-binding Rossmann-fold domains"/>
    <property type="match status" value="1"/>
</dbReference>
<evidence type="ECO:0000256" key="1">
    <source>
        <dbReference type="ARBA" id="ARBA00022857"/>
    </source>
</evidence>
<accession>A0A8B2NMQ6</accession>
<sequence>MTRAVRFHETGGPEVLRLDEVDVPAPGPGEVRIRQSASGVNFTDIYSRSGLYPAPLPSIPGREGVGVVTALGPGVTGWSVGERVSYASVTGSYAEERNLPAASLIRVPDGIDDVTAAAVTLRGLTAAVLVTDVHPVGPDSVVLVHAAAGGVGLILSQWASALGATVIGTVSTEAKAGIARLHCAGVLVAPGAELPARFREATGGRRASVVYDAVGRDTFALSLDCLAPLGHMVVYGQSSGHIAPIAPQELGERGSLTLTRPRLPDYMADADRRAARAAALFGRIADGTIAVRAEHRYPLERAADAHRDLEGRRTTGSVVLTMDQR</sequence>
<dbReference type="GO" id="GO:0003960">
    <property type="term" value="F:quinone reductase (NADPH) activity"/>
    <property type="evidence" value="ECO:0007669"/>
    <property type="project" value="InterPro"/>
</dbReference>
<dbReference type="GO" id="GO:0035925">
    <property type="term" value="F:mRNA 3'-UTR AU-rich region binding"/>
    <property type="evidence" value="ECO:0007669"/>
    <property type="project" value="TreeGrafter"/>
</dbReference>
<dbReference type="Gene3D" id="3.90.180.10">
    <property type="entry name" value="Medium-chain alcohol dehydrogenases, catalytic domain"/>
    <property type="match status" value="1"/>
</dbReference>
<dbReference type="InterPro" id="IPR013154">
    <property type="entry name" value="ADH-like_N"/>
</dbReference>
<dbReference type="SMART" id="SM00829">
    <property type="entry name" value="PKS_ER"/>
    <property type="match status" value="1"/>
</dbReference>
<proteinExistence type="predicted"/>
<keyword evidence="5" id="KW-1185">Reference proteome</keyword>
<dbReference type="RefSeq" id="WP_111349217.1">
    <property type="nucleotide sequence ID" value="NZ_QHHQ01000005.1"/>
</dbReference>
<dbReference type="SUPFAM" id="SSF50129">
    <property type="entry name" value="GroES-like"/>
    <property type="match status" value="1"/>
</dbReference>
<protein>
    <submittedName>
        <fullName evidence="4">Quinone oxidoreductase</fullName>
    </submittedName>
</protein>